<evidence type="ECO:0000313" key="2">
    <source>
        <dbReference type="EMBL" id="KAH9828730.1"/>
    </source>
</evidence>
<name>A0ABQ8JXZ4_9APHY</name>
<proteinExistence type="predicted"/>
<dbReference type="Proteomes" id="UP000814176">
    <property type="component" value="Unassembled WGS sequence"/>
</dbReference>
<organism evidence="2 3">
    <name type="scientific">Rhodofomes roseus</name>
    <dbReference type="NCBI Taxonomy" id="34475"/>
    <lineage>
        <taxon>Eukaryota</taxon>
        <taxon>Fungi</taxon>
        <taxon>Dikarya</taxon>
        <taxon>Basidiomycota</taxon>
        <taxon>Agaricomycotina</taxon>
        <taxon>Agaricomycetes</taxon>
        <taxon>Polyporales</taxon>
        <taxon>Rhodofomes</taxon>
    </lineage>
</organism>
<feature type="compositionally biased region" description="Basic residues" evidence="1">
    <location>
        <begin position="217"/>
        <end position="226"/>
    </location>
</feature>
<dbReference type="GeneID" id="72006158"/>
<evidence type="ECO:0000313" key="3">
    <source>
        <dbReference type="Proteomes" id="UP000814176"/>
    </source>
</evidence>
<feature type="region of interest" description="Disordered" evidence="1">
    <location>
        <begin position="216"/>
        <end position="235"/>
    </location>
</feature>
<comment type="caution">
    <text evidence="2">The sequence shown here is derived from an EMBL/GenBank/DDBJ whole genome shotgun (WGS) entry which is preliminary data.</text>
</comment>
<protein>
    <submittedName>
        <fullName evidence="2">Uncharacterized protein</fullName>
    </submittedName>
</protein>
<keyword evidence="3" id="KW-1185">Reference proteome</keyword>
<gene>
    <name evidence="2" type="ORF">C8Q71DRAFT_792671</name>
</gene>
<accession>A0ABQ8JXZ4</accession>
<reference evidence="2 3" key="1">
    <citation type="journal article" date="2021" name="Environ. Microbiol.">
        <title>Gene family expansions and transcriptome signatures uncover fungal adaptations to wood decay.</title>
        <authorList>
            <person name="Hage H."/>
            <person name="Miyauchi S."/>
            <person name="Viragh M."/>
            <person name="Drula E."/>
            <person name="Min B."/>
            <person name="Chaduli D."/>
            <person name="Navarro D."/>
            <person name="Favel A."/>
            <person name="Norest M."/>
            <person name="Lesage-Meessen L."/>
            <person name="Balint B."/>
            <person name="Merenyi Z."/>
            <person name="de Eugenio L."/>
            <person name="Morin E."/>
            <person name="Martinez A.T."/>
            <person name="Baldrian P."/>
            <person name="Stursova M."/>
            <person name="Martinez M.J."/>
            <person name="Novotny C."/>
            <person name="Magnuson J.K."/>
            <person name="Spatafora J.W."/>
            <person name="Maurice S."/>
            <person name="Pangilinan J."/>
            <person name="Andreopoulos W."/>
            <person name="LaButti K."/>
            <person name="Hundley H."/>
            <person name="Na H."/>
            <person name="Kuo A."/>
            <person name="Barry K."/>
            <person name="Lipzen A."/>
            <person name="Henrissat B."/>
            <person name="Riley R."/>
            <person name="Ahrendt S."/>
            <person name="Nagy L.G."/>
            <person name="Grigoriev I.V."/>
            <person name="Martin F."/>
            <person name="Rosso M.N."/>
        </authorList>
    </citation>
    <scope>NUCLEOTIDE SEQUENCE [LARGE SCALE GENOMIC DNA]</scope>
    <source>
        <strain evidence="2 3">CIRM-BRFM 1785</strain>
    </source>
</reference>
<evidence type="ECO:0000256" key="1">
    <source>
        <dbReference type="SAM" id="MobiDB-lite"/>
    </source>
</evidence>
<dbReference type="EMBL" id="JADCUA010000048">
    <property type="protein sequence ID" value="KAH9828730.1"/>
    <property type="molecule type" value="Genomic_DNA"/>
</dbReference>
<dbReference type="RefSeq" id="XP_047772385.1">
    <property type="nucleotide sequence ID" value="XM_047925426.1"/>
</dbReference>
<sequence>MAARTIPNLKTPMLNTIADFHSFRARRAALREMWAGKCLVQVVSLFRQKFRVQHWRAPQLMRQSKSVHGRFGYPTQSERQARSYLSQPPLDIISETLCCAPCTTSLASGTDYLPDCEPRRVPVSVTLTITGRRCSGKSYSSSKGAFYDSREAALSRRGSRNGAAIRPDLGGFRTRCSRKIWQYTLWTGHGVRGRRGARRFARSVRLRIRFDDPARTRGTRRDRRKAANLVLRSTQ</sequence>